<keyword evidence="3" id="KW-1185">Reference proteome</keyword>
<dbReference type="InterPro" id="IPR011009">
    <property type="entry name" value="Kinase-like_dom_sf"/>
</dbReference>
<proteinExistence type="predicted"/>
<dbReference type="Pfam" id="PF01636">
    <property type="entry name" value="APH"/>
    <property type="match status" value="1"/>
</dbReference>
<keyword evidence="2" id="KW-0808">Transferase</keyword>
<dbReference type="AlphaFoldDB" id="A0AA50DRJ1"/>
<accession>A0AA50DRJ1</accession>
<dbReference type="EMBL" id="CP132353">
    <property type="protein sequence ID" value="WLS80851.1"/>
    <property type="molecule type" value="Genomic_DNA"/>
</dbReference>
<protein>
    <submittedName>
        <fullName evidence="2">Aminoglycoside phosphotransferase family protein</fullName>
        <ecNumber evidence="2">2.7.1.-</ecNumber>
    </submittedName>
</protein>
<name>A0AA50DRJ1_9GAMM</name>
<dbReference type="KEGG" id="epi:Q3V30_10390"/>
<feature type="domain" description="Aminoglycoside phosphotransferase" evidence="1">
    <location>
        <begin position="40"/>
        <end position="252"/>
    </location>
</feature>
<dbReference type="SUPFAM" id="SSF56112">
    <property type="entry name" value="Protein kinase-like (PK-like)"/>
    <property type="match status" value="1"/>
</dbReference>
<evidence type="ECO:0000313" key="3">
    <source>
        <dbReference type="Proteomes" id="UP001228139"/>
    </source>
</evidence>
<evidence type="ECO:0000313" key="2">
    <source>
        <dbReference type="EMBL" id="WLS80851.1"/>
    </source>
</evidence>
<organism evidence="2 3">
    <name type="scientific">Erwinia pyri</name>
    <dbReference type="NCBI Taxonomy" id="3062598"/>
    <lineage>
        <taxon>Bacteria</taxon>
        <taxon>Pseudomonadati</taxon>
        <taxon>Pseudomonadota</taxon>
        <taxon>Gammaproteobacteria</taxon>
        <taxon>Enterobacterales</taxon>
        <taxon>Erwiniaceae</taxon>
        <taxon>Erwinia</taxon>
    </lineage>
</organism>
<dbReference type="GO" id="GO:0016740">
    <property type="term" value="F:transferase activity"/>
    <property type="evidence" value="ECO:0007669"/>
    <property type="project" value="UniProtKB-KW"/>
</dbReference>
<dbReference type="Proteomes" id="UP001228139">
    <property type="component" value="Chromosome"/>
</dbReference>
<sequence>MITRLQQVLSAWQPEALWSIEPGTAGVASPHRVATEWAGFRVAQGERHYYAKVLHDDQKPLIDAENVFAAARAAAEQGLTPPLLHTDSEQGVALYSALEEGWHWATLDQLTRPQNLQKITQMLDRLHQISLPLPGRHDAMLKLRQRCETDSVTLPDELLWLGECVDLAWEALAVQAKPSVLIHGDPIASNWLVNERGEWQLLDFDSAALDDPWYDTAVLLNETLSFDDQWREAIRNWYGSCSEADFARCRLYALADDYYWTLWGFWSGQTSPRGLEFTKIGQWTLLRCRQSASDPRLERWLALVAGRAA</sequence>
<reference evidence="2 3" key="1">
    <citation type="submission" date="2023-07" db="EMBL/GenBank/DDBJ databases">
        <title>Pathogenic bacteria of pear tree diseases.</title>
        <authorList>
            <person name="Zhang Z."/>
            <person name="He L."/>
            <person name="Huang R."/>
        </authorList>
    </citation>
    <scope>NUCLEOTIDE SEQUENCE [LARGE SCALE GENOMIC DNA]</scope>
    <source>
        <strain evidence="2 3">DE2</strain>
    </source>
</reference>
<evidence type="ECO:0000259" key="1">
    <source>
        <dbReference type="Pfam" id="PF01636"/>
    </source>
</evidence>
<dbReference type="EC" id="2.7.1.-" evidence="2"/>
<dbReference type="RefSeq" id="WP_306213010.1">
    <property type="nucleotide sequence ID" value="NZ_CP132353.1"/>
</dbReference>
<gene>
    <name evidence="2" type="ORF">Q3V30_10390</name>
</gene>
<dbReference type="Gene3D" id="3.90.1200.10">
    <property type="match status" value="1"/>
</dbReference>
<dbReference type="InterPro" id="IPR002575">
    <property type="entry name" value="Aminoglycoside_PTrfase"/>
</dbReference>